<evidence type="ECO:0008006" key="3">
    <source>
        <dbReference type="Google" id="ProtNLM"/>
    </source>
</evidence>
<dbReference type="EMBL" id="JBHULE010000035">
    <property type="protein sequence ID" value="MFD2565382.1"/>
    <property type="molecule type" value="Genomic_DNA"/>
</dbReference>
<gene>
    <name evidence="1" type="ORF">ACFSR1_22075</name>
</gene>
<sequence>MPENLNKNLINKYDLTIGSFYFYNNFMVSEVKKGVTFSVENSSELFKLIEKHFNKNTPFFYIANRKNSYSFNPTGHYEFIELFPNAKAFAVIAYDQLSIRIAKFEQSFIKAPTGIFDNLEDAIIWGKEKIRSH</sequence>
<evidence type="ECO:0000313" key="1">
    <source>
        <dbReference type="EMBL" id="MFD2565382.1"/>
    </source>
</evidence>
<proteinExistence type="predicted"/>
<reference evidence="2" key="1">
    <citation type="journal article" date="2019" name="Int. J. Syst. Evol. Microbiol.">
        <title>The Global Catalogue of Microorganisms (GCM) 10K type strain sequencing project: providing services to taxonomists for standard genome sequencing and annotation.</title>
        <authorList>
            <consortium name="The Broad Institute Genomics Platform"/>
            <consortium name="The Broad Institute Genome Sequencing Center for Infectious Disease"/>
            <person name="Wu L."/>
            <person name="Ma J."/>
        </authorList>
    </citation>
    <scope>NUCLEOTIDE SEQUENCE [LARGE SCALE GENOMIC DNA]</scope>
    <source>
        <strain evidence="2">KCTC 52274</strain>
    </source>
</reference>
<name>A0ABW5LLW2_9FLAO</name>
<evidence type="ECO:0000313" key="2">
    <source>
        <dbReference type="Proteomes" id="UP001597319"/>
    </source>
</evidence>
<protein>
    <recommendedName>
        <fullName evidence="3">STAS/SEC14 domain-containing protein</fullName>
    </recommendedName>
</protein>
<accession>A0ABW5LLW2</accession>
<dbReference type="Proteomes" id="UP001597319">
    <property type="component" value="Unassembled WGS sequence"/>
</dbReference>
<comment type="caution">
    <text evidence="1">The sequence shown here is derived from an EMBL/GenBank/DDBJ whole genome shotgun (WGS) entry which is preliminary data.</text>
</comment>
<dbReference type="RefSeq" id="WP_378295199.1">
    <property type="nucleotide sequence ID" value="NZ_JBHULE010000035.1"/>
</dbReference>
<keyword evidence="2" id="KW-1185">Reference proteome</keyword>
<organism evidence="1 2">
    <name type="scientific">Aquimarina rubra</name>
    <dbReference type="NCBI Taxonomy" id="1920033"/>
    <lineage>
        <taxon>Bacteria</taxon>
        <taxon>Pseudomonadati</taxon>
        <taxon>Bacteroidota</taxon>
        <taxon>Flavobacteriia</taxon>
        <taxon>Flavobacteriales</taxon>
        <taxon>Flavobacteriaceae</taxon>
        <taxon>Aquimarina</taxon>
    </lineage>
</organism>